<dbReference type="EMBL" id="CP010728">
    <property type="protein sequence ID" value="AUR01596.1"/>
    <property type="molecule type" value="Genomic_DNA"/>
</dbReference>
<organism evidence="3 4">
    <name type="scientific">Phaeobacter inhibens</name>
    <dbReference type="NCBI Taxonomy" id="221822"/>
    <lineage>
        <taxon>Bacteria</taxon>
        <taxon>Pseudomonadati</taxon>
        <taxon>Pseudomonadota</taxon>
        <taxon>Alphaproteobacteria</taxon>
        <taxon>Rhodobacterales</taxon>
        <taxon>Roseobacteraceae</taxon>
        <taxon>Phaeobacter</taxon>
    </lineage>
</organism>
<evidence type="ECO:0000256" key="2">
    <source>
        <dbReference type="ARBA" id="ARBA00023002"/>
    </source>
</evidence>
<keyword evidence="2 3" id="KW-0560">Oxidoreductase</keyword>
<dbReference type="InterPro" id="IPR045017">
    <property type="entry name" value="DECR2-like"/>
</dbReference>
<dbReference type="PANTHER" id="PTHR43296">
    <property type="entry name" value="PEROXISOMAL 2,4-DIENOYL-COA REDUCTASE"/>
    <property type="match status" value="1"/>
</dbReference>
<keyword evidence="3" id="KW-0614">Plasmid</keyword>
<reference evidence="3 4" key="2">
    <citation type="journal article" date="2017" name="Genome Biol. Evol.">
        <title>Trajectories and Drivers of Genome Evolution in Surface-Associated Marine Phaeobacter.</title>
        <authorList>
            <person name="Freese H.M."/>
            <person name="Sikorski J."/>
            <person name="Bunk B."/>
            <person name="Scheuner C."/>
            <person name="Meier-Kolthoff J.P."/>
            <person name="Sproer C."/>
            <person name="Gram L."/>
            <person name="Overmann J."/>
        </authorList>
    </citation>
    <scope>NUCLEOTIDE SEQUENCE [LARGE SCALE GENOMIC DNA]</scope>
    <source>
        <strain evidence="3 4">P88</strain>
        <plasmid evidence="4">pp88_c</plasmid>
    </source>
</reference>
<dbReference type="RefSeq" id="WP_254696729.1">
    <property type="nucleotide sequence ID" value="NZ_CP010728.1"/>
</dbReference>
<protein>
    <submittedName>
        <fullName evidence="3">Putative 2,4-dienoyl-CoA reductase</fullName>
        <ecNumber evidence="3">1.3.1.34</ecNumber>
    </submittedName>
</protein>
<proteinExistence type="predicted"/>
<dbReference type="PANTHER" id="PTHR43296:SF2">
    <property type="entry name" value="PEROXISOMAL 2,4-DIENOYL-COA REDUCTASE [(3E)-ENOYL-COA-PRODUCING]"/>
    <property type="match status" value="1"/>
</dbReference>
<evidence type="ECO:0000313" key="3">
    <source>
        <dbReference type="EMBL" id="AUR01596.1"/>
    </source>
</evidence>
<keyword evidence="1" id="KW-0521">NADP</keyword>
<dbReference type="GO" id="GO:0008670">
    <property type="term" value="F:2,4-dienoyl-CoA reductase (NADPH) activity"/>
    <property type="evidence" value="ECO:0007669"/>
    <property type="project" value="UniProtKB-EC"/>
</dbReference>
<dbReference type="Gene3D" id="3.40.50.720">
    <property type="entry name" value="NAD(P)-binding Rossmann-like Domain"/>
    <property type="match status" value="1"/>
</dbReference>
<dbReference type="Proteomes" id="UP000236447">
    <property type="component" value="Plasmid pP88_c"/>
</dbReference>
<reference evidence="3 4" key="1">
    <citation type="journal article" date="2017" name="Front. Microbiol.">
        <title>Phaeobacter piscinae sp. nov., a species of the Roseobacter group and potential aquaculture probiont.</title>
        <authorList>
            <person name="Sonnenschein E.C."/>
            <person name="Phippen C.B.W."/>
            <person name="Nielsen K.F."/>
            <person name="Mateiu R.V."/>
            <person name="Melchiorsen J."/>
            <person name="Gram L."/>
            <person name="Overmann J."/>
            <person name="Freese H.M."/>
        </authorList>
    </citation>
    <scope>NUCLEOTIDE SEQUENCE [LARGE SCALE GENOMIC DNA]</scope>
    <source>
        <strain evidence="3 4">P88</strain>
        <plasmid evidence="4">pp88_c</plasmid>
    </source>
</reference>
<dbReference type="InterPro" id="IPR036291">
    <property type="entry name" value="NAD(P)-bd_dom_sf"/>
</dbReference>
<name>A0A2I7KG86_9RHOB</name>
<dbReference type="SUPFAM" id="SSF51735">
    <property type="entry name" value="NAD(P)-binding Rossmann-fold domains"/>
    <property type="match status" value="1"/>
</dbReference>
<evidence type="ECO:0000256" key="1">
    <source>
        <dbReference type="ARBA" id="ARBA00022857"/>
    </source>
</evidence>
<accession>A0A2I7KG86</accession>
<sequence length="138" mass="14924">MIASRNQERIETAVAHIRNAGGQAMGQVVDVRDGDAVQAAVDASVADYGDLDIFVANAAGNFIVPFEEMLFNAWRPLLTLTSTAHFIASRLLSPPCTLAFWQAVHRDLNHACARRLARVRACRGGKSGRDVFGADLSD</sequence>
<evidence type="ECO:0000313" key="4">
    <source>
        <dbReference type="Proteomes" id="UP000236447"/>
    </source>
</evidence>
<gene>
    <name evidence="3" type="primary">fadH</name>
    <name evidence="3" type="ORF">PhaeoP88_04284</name>
</gene>
<dbReference type="Pfam" id="PF00106">
    <property type="entry name" value="adh_short"/>
    <property type="match status" value="1"/>
</dbReference>
<dbReference type="AlphaFoldDB" id="A0A2I7KG86"/>
<dbReference type="InterPro" id="IPR002347">
    <property type="entry name" value="SDR_fam"/>
</dbReference>
<dbReference type="EC" id="1.3.1.34" evidence="3"/>
<dbReference type="GO" id="GO:0009062">
    <property type="term" value="P:fatty acid catabolic process"/>
    <property type="evidence" value="ECO:0007669"/>
    <property type="project" value="InterPro"/>
</dbReference>
<geneLocation type="plasmid" evidence="4">
    <name>pp88_c</name>
</geneLocation>